<dbReference type="Pfam" id="PF10547">
    <property type="entry name" value="P22_AR_N"/>
    <property type="match status" value="1"/>
</dbReference>
<dbReference type="InterPro" id="IPR018875">
    <property type="entry name" value="Antirepressor_Ant_N"/>
</dbReference>
<gene>
    <name evidence="2" type="ORF">Krac_0124</name>
</gene>
<feature type="domain" description="Antirepressor protein ant N-terminal" evidence="1">
    <location>
        <begin position="42"/>
        <end position="170"/>
    </location>
</feature>
<keyword evidence="3" id="KW-1185">Reference proteome</keyword>
<dbReference type="InParanoid" id="D6U8T6"/>
<protein>
    <recommendedName>
        <fullName evidence="1">Antirepressor protein ant N-terminal domain-containing protein</fullName>
    </recommendedName>
</protein>
<sequence>MKKESVRCRPLLGEDVEEIRMEEGTKGGQPPQQALEPVLQEEVPFRDHTITAVKLADGRYAVVLRWVCEALNLDPSGQVQRIQRTATIAGELLRVRVQPRARAEKPRRGGGAQIMPVLTLRGFSPWILGINPGEVEEDPGNPAQAEHIREMIRAYQQEAIDVLYSHFMQRAESHSHPALPLPSSSSVASIIPVQPSAPPPNATHAELATYHAAMALWHRWQADHHAEEWRGEIDTWRGSVEARLESEKELLSLIPEVLERLGPEKLSTEHQTTIRGMVKRLSDLTGTPYQTIYWELAQAFQAPRYEELLESQYPAVFEWFRKRIEAAKQRKGRA</sequence>
<evidence type="ECO:0000259" key="1">
    <source>
        <dbReference type="Pfam" id="PF10547"/>
    </source>
</evidence>
<organism evidence="2 3">
    <name type="scientific">Ktedonobacter racemifer DSM 44963</name>
    <dbReference type="NCBI Taxonomy" id="485913"/>
    <lineage>
        <taxon>Bacteria</taxon>
        <taxon>Bacillati</taxon>
        <taxon>Chloroflexota</taxon>
        <taxon>Ktedonobacteria</taxon>
        <taxon>Ktedonobacterales</taxon>
        <taxon>Ktedonobacteraceae</taxon>
        <taxon>Ktedonobacter</taxon>
    </lineage>
</organism>
<proteinExistence type="predicted"/>
<dbReference type="AlphaFoldDB" id="D6U8T6"/>
<evidence type="ECO:0000313" key="3">
    <source>
        <dbReference type="Proteomes" id="UP000004508"/>
    </source>
</evidence>
<dbReference type="EMBL" id="ADVG01000006">
    <property type="protein sequence ID" value="EFH79646.1"/>
    <property type="molecule type" value="Genomic_DNA"/>
</dbReference>
<dbReference type="Proteomes" id="UP000004508">
    <property type="component" value="Unassembled WGS sequence"/>
</dbReference>
<evidence type="ECO:0000313" key="2">
    <source>
        <dbReference type="EMBL" id="EFH79646.1"/>
    </source>
</evidence>
<name>D6U8T6_KTERA</name>
<comment type="caution">
    <text evidence="2">The sequence shown here is derived from an EMBL/GenBank/DDBJ whole genome shotgun (WGS) entry which is preliminary data.</text>
</comment>
<reference evidence="2 3" key="1">
    <citation type="journal article" date="2011" name="Stand. Genomic Sci.">
        <title>Non-contiguous finished genome sequence and contextual data of the filamentous soil bacterium Ktedonobacter racemifer type strain (SOSP1-21).</title>
        <authorList>
            <person name="Chang Y.J."/>
            <person name="Land M."/>
            <person name="Hauser L."/>
            <person name="Chertkov O."/>
            <person name="Del Rio T.G."/>
            <person name="Nolan M."/>
            <person name="Copeland A."/>
            <person name="Tice H."/>
            <person name="Cheng J.F."/>
            <person name="Lucas S."/>
            <person name="Han C."/>
            <person name="Goodwin L."/>
            <person name="Pitluck S."/>
            <person name="Ivanova N."/>
            <person name="Ovchinikova G."/>
            <person name="Pati A."/>
            <person name="Chen A."/>
            <person name="Palaniappan K."/>
            <person name="Mavromatis K."/>
            <person name="Liolios K."/>
            <person name="Brettin T."/>
            <person name="Fiebig A."/>
            <person name="Rohde M."/>
            <person name="Abt B."/>
            <person name="Goker M."/>
            <person name="Detter J.C."/>
            <person name="Woyke T."/>
            <person name="Bristow J."/>
            <person name="Eisen J.A."/>
            <person name="Markowitz V."/>
            <person name="Hugenholtz P."/>
            <person name="Kyrpides N.C."/>
            <person name="Klenk H.P."/>
            <person name="Lapidus A."/>
        </authorList>
    </citation>
    <scope>NUCLEOTIDE SEQUENCE [LARGE SCALE GENOMIC DNA]</scope>
    <source>
        <strain evidence="3">DSM 44963</strain>
    </source>
</reference>
<dbReference type="STRING" id="485913.Krac_0124"/>
<accession>D6U8T6</accession>